<reference evidence="2 3" key="1">
    <citation type="submission" date="2016-08" db="EMBL/GenBank/DDBJ databases">
        <authorList>
            <person name="Seilhamer J.J."/>
        </authorList>
    </citation>
    <scope>NUCLEOTIDE SEQUENCE [LARGE SCALE GENOMIC DNA]</scope>
    <source>
        <strain evidence="2 3">BRTC-1</strain>
    </source>
</reference>
<dbReference type="Gene3D" id="3.40.50.1240">
    <property type="entry name" value="Phosphoglycerate mutase-like"/>
    <property type="match status" value="1"/>
</dbReference>
<dbReference type="STRING" id="1789224.BFG52_06720"/>
<dbReference type="OrthoDB" id="92610at2"/>
<evidence type="ECO:0000256" key="1">
    <source>
        <dbReference type="ARBA" id="ARBA00022801"/>
    </source>
</evidence>
<dbReference type="KEGG" id="ala:BFG52_06720"/>
<evidence type="ECO:0000313" key="2">
    <source>
        <dbReference type="EMBL" id="AOA58074.1"/>
    </source>
</evidence>
<dbReference type="InterPro" id="IPR013078">
    <property type="entry name" value="His_Pase_superF_clade-1"/>
</dbReference>
<accession>A0A1B2LYQ2</accession>
<dbReference type="EMBL" id="CP016895">
    <property type="protein sequence ID" value="AOA58074.1"/>
    <property type="molecule type" value="Genomic_DNA"/>
</dbReference>
<sequence>MRLTLVRHGEAAPAINANDSKRPLTQRGQQQAQQSADYIRDLGCVPDVLVVSPLLRAQQTMAYAQAYFPDVPVLVCDRIKPDDAASAAVEWLAQLPFENIVVFCHMNVVAHMEELLTTENFHPFALAEVRVYEQSVIATGLSTCRQSFIPSV</sequence>
<dbReference type="GO" id="GO:0016787">
    <property type="term" value="F:hydrolase activity"/>
    <property type="evidence" value="ECO:0007669"/>
    <property type="project" value="UniProtKB-KW"/>
</dbReference>
<dbReference type="Proteomes" id="UP000093391">
    <property type="component" value="Chromosome"/>
</dbReference>
<dbReference type="SMART" id="SM00855">
    <property type="entry name" value="PGAM"/>
    <property type="match status" value="1"/>
</dbReference>
<dbReference type="Pfam" id="PF00300">
    <property type="entry name" value="His_Phos_1"/>
    <property type="match status" value="1"/>
</dbReference>
<dbReference type="RefSeq" id="WP_067553835.1">
    <property type="nucleotide sequence ID" value="NZ_CP016895.1"/>
</dbReference>
<dbReference type="InterPro" id="IPR029033">
    <property type="entry name" value="His_PPase_superfam"/>
</dbReference>
<dbReference type="AlphaFoldDB" id="A0A1B2LYQ2"/>
<keyword evidence="3" id="KW-1185">Reference proteome</keyword>
<protein>
    <submittedName>
        <fullName evidence="2">Phosphohistidine phosphatase</fullName>
    </submittedName>
</protein>
<dbReference type="SUPFAM" id="SSF53254">
    <property type="entry name" value="Phosphoglycerate mutase-like"/>
    <property type="match status" value="1"/>
</dbReference>
<dbReference type="CDD" id="cd07067">
    <property type="entry name" value="HP_PGM_like"/>
    <property type="match status" value="1"/>
</dbReference>
<gene>
    <name evidence="2" type="ORF">BFG52_06720</name>
</gene>
<dbReference type="PANTHER" id="PTHR20935">
    <property type="entry name" value="PHOSPHOGLYCERATE MUTASE-RELATED"/>
    <property type="match status" value="1"/>
</dbReference>
<organism evidence="2 3">
    <name type="scientific">Acinetobacter larvae</name>
    <dbReference type="NCBI Taxonomy" id="1789224"/>
    <lineage>
        <taxon>Bacteria</taxon>
        <taxon>Pseudomonadati</taxon>
        <taxon>Pseudomonadota</taxon>
        <taxon>Gammaproteobacteria</taxon>
        <taxon>Moraxellales</taxon>
        <taxon>Moraxellaceae</taxon>
        <taxon>Acinetobacter</taxon>
    </lineage>
</organism>
<evidence type="ECO:0000313" key="3">
    <source>
        <dbReference type="Proteomes" id="UP000093391"/>
    </source>
</evidence>
<name>A0A1B2LYQ2_9GAMM</name>
<keyword evidence="1" id="KW-0378">Hydrolase</keyword>
<proteinExistence type="predicted"/>
<dbReference type="InterPro" id="IPR051021">
    <property type="entry name" value="Mito_Ser/Thr_phosphatase"/>
</dbReference>